<reference evidence="2 3" key="1">
    <citation type="journal article" date="2009" name="Nat. Genet.">
        <title>The genome of the cucumber, Cucumis sativus L.</title>
        <authorList>
            <person name="Huang S."/>
            <person name="Li R."/>
            <person name="Zhang Z."/>
            <person name="Li L."/>
            <person name="Gu X."/>
            <person name="Fan W."/>
            <person name="Lucas W.J."/>
            <person name="Wang X."/>
            <person name="Xie B."/>
            <person name="Ni P."/>
            <person name="Ren Y."/>
            <person name="Zhu H."/>
            <person name="Li J."/>
            <person name="Lin K."/>
            <person name="Jin W."/>
            <person name="Fei Z."/>
            <person name="Li G."/>
            <person name="Staub J."/>
            <person name="Kilian A."/>
            <person name="van der Vossen E.A."/>
            <person name="Wu Y."/>
            <person name="Guo J."/>
            <person name="He J."/>
            <person name="Jia Z."/>
            <person name="Ren Y."/>
            <person name="Tian G."/>
            <person name="Lu Y."/>
            <person name="Ruan J."/>
            <person name="Qian W."/>
            <person name="Wang M."/>
            <person name="Huang Q."/>
            <person name="Li B."/>
            <person name="Xuan Z."/>
            <person name="Cao J."/>
            <person name="Asan"/>
            <person name="Wu Z."/>
            <person name="Zhang J."/>
            <person name="Cai Q."/>
            <person name="Bai Y."/>
            <person name="Zhao B."/>
            <person name="Han Y."/>
            <person name="Li Y."/>
            <person name="Li X."/>
            <person name="Wang S."/>
            <person name="Shi Q."/>
            <person name="Liu S."/>
            <person name="Cho W.K."/>
            <person name="Kim J.Y."/>
            <person name="Xu Y."/>
            <person name="Heller-Uszynska K."/>
            <person name="Miao H."/>
            <person name="Cheng Z."/>
            <person name="Zhang S."/>
            <person name="Wu J."/>
            <person name="Yang Y."/>
            <person name="Kang H."/>
            <person name="Li M."/>
            <person name="Liang H."/>
            <person name="Ren X."/>
            <person name="Shi Z."/>
            <person name="Wen M."/>
            <person name="Jian M."/>
            <person name="Yang H."/>
            <person name="Zhang G."/>
            <person name="Yang Z."/>
            <person name="Chen R."/>
            <person name="Liu S."/>
            <person name="Li J."/>
            <person name="Ma L."/>
            <person name="Liu H."/>
            <person name="Zhou Y."/>
            <person name="Zhao J."/>
            <person name="Fang X."/>
            <person name="Li G."/>
            <person name="Fang L."/>
            <person name="Li Y."/>
            <person name="Liu D."/>
            <person name="Zheng H."/>
            <person name="Zhang Y."/>
            <person name="Qin N."/>
            <person name="Li Z."/>
            <person name="Yang G."/>
            <person name="Yang S."/>
            <person name="Bolund L."/>
            <person name="Kristiansen K."/>
            <person name="Zheng H."/>
            <person name="Li S."/>
            <person name="Zhang X."/>
            <person name="Yang H."/>
            <person name="Wang J."/>
            <person name="Sun R."/>
            <person name="Zhang B."/>
            <person name="Jiang S."/>
            <person name="Wang J."/>
            <person name="Du Y."/>
            <person name="Li S."/>
        </authorList>
    </citation>
    <scope>NUCLEOTIDE SEQUENCE [LARGE SCALE GENOMIC DNA]</scope>
    <source>
        <strain evidence="3">cv. 9930</strain>
    </source>
</reference>
<dbReference type="Pfam" id="PF25015">
    <property type="entry name" value="RBD_AKAP-17A"/>
    <property type="match status" value="1"/>
</dbReference>
<dbReference type="OMA" id="NAQYEPV"/>
<reference evidence="2 3" key="2">
    <citation type="journal article" date="2009" name="PLoS ONE">
        <title>An integrated genetic and cytogenetic map of the cucumber genome.</title>
        <authorList>
            <person name="Ren Y."/>
            <person name="Zhang Z."/>
            <person name="Liu J."/>
            <person name="Staub J.E."/>
            <person name="Han Y."/>
            <person name="Cheng Z."/>
            <person name="Li X."/>
            <person name="Lu J."/>
            <person name="Miao H."/>
            <person name="Kang H."/>
            <person name="Xie B."/>
            <person name="Gu X."/>
            <person name="Wang X."/>
            <person name="Du Y."/>
            <person name="Jin W."/>
            <person name="Huang S."/>
        </authorList>
    </citation>
    <scope>NUCLEOTIDE SEQUENCE [LARGE SCALE GENOMIC DNA]</scope>
    <source>
        <strain evidence="3">cv. 9930</strain>
    </source>
</reference>
<reference evidence="2 3" key="3">
    <citation type="journal article" date="2010" name="BMC Genomics">
        <title>Transcriptome sequencing and comparative analysis of cucumber flowers with different sex types.</title>
        <authorList>
            <person name="Guo S."/>
            <person name="Zheng Y."/>
            <person name="Joung J.G."/>
            <person name="Liu S."/>
            <person name="Zhang Z."/>
            <person name="Crasta O.R."/>
            <person name="Sobral B.W."/>
            <person name="Xu Y."/>
            <person name="Huang S."/>
            <person name="Fei Z."/>
        </authorList>
    </citation>
    <scope>NUCLEOTIDE SEQUENCE [LARGE SCALE GENOMIC DNA]</scope>
    <source>
        <strain evidence="3">cv. 9930</strain>
    </source>
</reference>
<dbReference type="STRING" id="3659.A0A0A0LKZ9"/>
<gene>
    <name evidence="2" type="ORF">Csa_2G354690</name>
</gene>
<sequence length="341" mass="38938">MTIKPLESLPPTESLEMESGLKLVQRLKFNFTVYPSTPSVTKSLDEWKLKRALIDFLKSSLSVPVIVPEEDLVIKRIKQLKTRKSGDPLARGTLFVRDLAFMKTANKRYEEEEEEVSALEKKFLDWRRLLVEKLDGIELNLEGFKFKLIVVIPESDNFEEMKKNWEEFYAFGNQGYSRSGSQGPDTITLRGAPSRWFAEPWVSSKPSMLVTHTIFSTFGSIRNLNIAVDDDFGKDGNEDGEDIISGLHCKITVQFEKHRDFYNALKVLSGRSLQKSVSKYDGKIKMLTITQIAHCSKDLVSGLITRSPGTRMVLPNTQEIKHQLMAAECRKWLQGNLKMRP</sequence>
<name>A0A0A0LKZ9_CUCSA</name>
<keyword evidence="1" id="KW-0175">Coiled coil</keyword>
<evidence type="ECO:0000313" key="2">
    <source>
        <dbReference type="EMBL" id="KGN62443.1"/>
    </source>
</evidence>
<dbReference type="PANTHER" id="PTHR12484:SF4">
    <property type="entry name" value="A-KINASE ANCHOR PROTEIN 17A"/>
    <property type="match status" value="1"/>
</dbReference>
<accession>A0A0A0LKZ9</accession>
<keyword evidence="3" id="KW-1185">Reference proteome</keyword>
<feature type="coiled-coil region" evidence="1">
    <location>
        <begin position="102"/>
        <end position="129"/>
    </location>
</feature>
<dbReference type="Proteomes" id="UP000029981">
    <property type="component" value="Chromosome 2"/>
</dbReference>
<dbReference type="InterPro" id="IPR056852">
    <property type="entry name" value="AK17A/B"/>
</dbReference>
<dbReference type="PANTHER" id="PTHR12484">
    <property type="entry name" value="B-LYMPHOCYTE ANTIGEN-RELATED"/>
    <property type="match status" value="1"/>
</dbReference>
<dbReference type="eggNOG" id="KOG2891">
    <property type="taxonomic scope" value="Eukaryota"/>
</dbReference>
<reference evidence="2 3" key="4">
    <citation type="journal article" date="2011" name="BMC Genomics">
        <title>RNA-Seq improves annotation of protein-coding genes in the cucumber genome.</title>
        <authorList>
            <person name="Li Z."/>
            <person name="Zhang Z."/>
            <person name="Yan P."/>
            <person name="Huang S."/>
            <person name="Fei Z."/>
            <person name="Lin K."/>
        </authorList>
    </citation>
    <scope>NUCLEOTIDE SEQUENCE [LARGE SCALE GENOMIC DNA]</scope>
    <source>
        <strain evidence="3">cv. 9930</strain>
    </source>
</reference>
<protein>
    <submittedName>
        <fullName evidence="2">Uncharacterized protein</fullName>
    </submittedName>
</protein>
<dbReference type="AlphaFoldDB" id="A0A0A0LKZ9"/>
<dbReference type="EMBL" id="CM002923">
    <property type="protein sequence ID" value="KGN62443.1"/>
    <property type="molecule type" value="Genomic_DNA"/>
</dbReference>
<proteinExistence type="predicted"/>
<dbReference type="Gramene" id="KGN62443">
    <property type="protein sequence ID" value="KGN62443"/>
    <property type="gene ID" value="Csa_2G354690"/>
</dbReference>
<evidence type="ECO:0000313" key="3">
    <source>
        <dbReference type="Proteomes" id="UP000029981"/>
    </source>
</evidence>
<evidence type="ECO:0000256" key="1">
    <source>
        <dbReference type="SAM" id="Coils"/>
    </source>
</evidence>
<organism evidence="2 3">
    <name type="scientific">Cucumis sativus</name>
    <name type="common">Cucumber</name>
    <dbReference type="NCBI Taxonomy" id="3659"/>
    <lineage>
        <taxon>Eukaryota</taxon>
        <taxon>Viridiplantae</taxon>
        <taxon>Streptophyta</taxon>
        <taxon>Embryophyta</taxon>
        <taxon>Tracheophyta</taxon>
        <taxon>Spermatophyta</taxon>
        <taxon>Magnoliopsida</taxon>
        <taxon>eudicotyledons</taxon>
        <taxon>Gunneridae</taxon>
        <taxon>Pentapetalae</taxon>
        <taxon>rosids</taxon>
        <taxon>fabids</taxon>
        <taxon>Cucurbitales</taxon>
        <taxon>Cucurbitaceae</taxon>
        <taxon>Benincaseae</taxon>
        <taxon>Cucumis</taxon>
    </lineage>
</organism>